<name>C1CZH8_DEIDV</name>
<dbReference type="PANTHER" id="PTHR44757">
    <property type="entry name" value="DIGUANYLATE CYCLASE DGCP"/>
    <property type="match status" value="1"/>
</dbReference>
<dbReference type="SUPFAM" id="SSF55785">
    <property type="entry name" value="PYP-like sensor domain (PAS domain)"/>
    <property type="match status" value="1"/>
</dbReference>
<keyword evidence="4" id="KW-1185">Reference proteome</keyword>
<keyword evidence="1" id="KW-0472">Membrane</keyword>
<dbReference type="InterPro" id="IPR035965">
    <property type="entry name" value="PAS-like_dom_sf"/>
</dbReference>
<sequence>MRPGVRELRFGYGLFALLLLTTLLVVVLMERPAVYWVLLPLLATQVIALWLTSRIIRIVRHHRQVRESYEQELDFARQVMESMVHGVTVTDKHGEVMYANRAAAEIYGRPTEEIVGNTAFALTVPEDHHLLRAAQQARQLGRSGAYHVRVQRPGGDRVRVQVTGTPRFHQGRMVGSFASVVLEPDSATGALRQETHPVQPE</sequence>
<dbReference type="PANTHER" id="PTHR44757:SF2">
    <property type="entry name" value="BIOFILM ARCHITECTURE MAINTENANCE PROTEIN MBAA"/>
    <property type="match status" value="1"/>
</dbReference>
<feature type="transmembrane region" description="Helical" evidence="1">
    <location>
        <begin position="35"/>
        <end position="56"/>
    </location>
</feature>
<gene>
    <name evidence="3" type="ordered locus">Deide_21960</name>
</gene>
<dbReference type="Proteomes" id="UP000002208">
    <property type="component" value="Chromosome"/>
</dbReference>
<evidence type="ECO:0000313" key="3">
    <source>
        <dbReference type="EMBL" id="ACO47226.2"/>
    </source>
</evidence>
<dbReference type="PaxDb" id="546414-Deide_21960"/>
<dbReference type="InterPro" id="IPR052155">
    <property type="entry name" value="Biofilm_reg_signaling"/>
</dbReference>
<dbReference type="STRING" id="546414.Deide_21960"/>
<accession>C1CZH8</accession>
<dbReference type="NCBIfam" id="TIGR00229">
    <property type="entry name" value="sensory_box"/>
    <property type="match status" value="1"/>
</dbReference>
<dbReference type="EMBL" id="CP001114">
    <property type="protein sequence ID" value="ACO47226.2"/>
    <property type="molecule type" value="Genomic_DNA"/>
</dbReference>
<dbReference type="SMART" id="SM00091">
    <property type="entry name" value="PAS"/>
    <property type="match status" value="1"/>
</dbReference>
<evidence type="ECO:0000313" key="4">
    <source>
        <dbReference type="Proteomes" id="UP000002208"/>
    </source>
</evidence>
<keyword evidence="1" id="KW-1133">Transmembrane helix</keyword>
<proteinExistence type="predicted"/>
<dbReference type="AlphaFoldDB" id="C1CZH8"/>
<protein>
    <submittedName>
        <fullName evidence="3">Putative signal transduction protein: sensor, PAS/PAC domains putative membrane protein</fullName>
    </submittedName>
</protein>
<dbReference type="Pfam" id="PF00989">
    <property type="entry name" value="PAS"/>
    <property type="match status" value="1"/>
</dbReference>
<reference evidence="3 4" key="1">
    <citation type="journal article" date="2009" name="PLoS Genet.">
        <title>Alliance of proteomics and genomics to unravel the specificities of Sahara bacterium Deinococcus deserti.</title>
        <authorList>
            <person name="de Groot A."/>
            <person name="Dulermo R."/>
            <person name="Ortet P."/>
            <person name="Blanchard L."/>
            <person name="Guerin P."/>
            <person name="Fernandez B."/>
            <person name="Vacherie B."/>
            <person name="Dossat C."/>
            <person name="Jolivet E."/>
            <person name="Siguier P."/>
            <person name="Chandler M."/>
            <person name="Barakat M."/>
            <person name="Dedieu A."/>
            <person name="Barbe V."/>
            <person name="Heulin T."/>
            <person name="Sommer S."/>
            <person name="Achouak W."/>
            <person name="Armengaud J."/>
        </authorList>
    </citation>
    <scope>NUCLEOTIDE SEQUENCE [LARGE SCALE GENOMIC DNA]</scope>
    <source>
        <strain evidence="4">DSM 17065 / CIP 109153 / LMG 22923 / VCD115</strain>
    </source>
</reference>
<dbReference type="InterPro" id="IPR013767">
    <property type="entry name" value="PAS_fold"/>
</dbReference>
<dbReference type="HOGENOM" id="CLU_1406723_0_0_0"/>
<dbReference type="InterPro" id="IPR000014">
    <property type="entry name" value="PAS"/>
</dbReference>
<dbReference type="PROSITE" id="PS50112">
    <property type="entry name" value="PAS"/>
    <property type="match status" value="1"/>
</dbReference>
<dbReference type="Gene3D" id="3.30.450.20">
    <property type="entry name" value="PAS domain"/>
    <property type="match status" value="1"/>
</dbReference>
<dbReference type="RefSeq" id="WP_049760485.1">
    <property type="nucleotide sequence ID" value="NC_012526.1"/>
</dbReference>
<dbReference type="CDD" id="cd00130">
    <property type="entry name" value="PAS"/>
    <property type="match status" value="1"/>
</dbReference>
<evidence type="ECO:0000259" key="2">
    <source>
        <dbReference type="PROSITE" id="PS50112"/>
    </source>
</evidence>
<feature type="domain" description="PAS" evidence="2">
    <location>
        <begin position="72"/>
        <end position="144"/>
    </location>
</feature>
<organism evidence="3 4">
    <name type="scientific">Deinococcus deserti (strain DSM 17065 / CIP 109153 / LMG 22923 / VCD115)</name>
    <dbReference type="NCBI Taxonomy" id="546414"/>
    <lineage>
        <taxon>Bacteria</taxon>
        <taxon>Thermotogati</taxon>
        <taxon>Deinococcota</taxon>
        <taxon>Deinococci</taxon>
        <taxon>Deinococcales</taxon>
        <taxon>Deinococcaceae</taxon>
        <taxon>Deinococcus</taxon>
    </lineage>
</organism>
<evidence type="ECO:0000256" key="1">
    <source>
        <dbReference type="SAM" id="Phobius"/>
    </source>
</evidence>
<dbReference type="eggNOG" id="COG5002">
    <property type="taxonomic scope" value="Bacteria"/>
</dbReference>
<dbReference type="KEGG" id="ddr:Deide_21960"/>
<dbReference type="GO" id="GO:0006355">
    <property type="term" value="P:regulation of DNA-templated transcription"/>
    <property type="evidence" value="ECO:0007669"/>
    <property type="project" value="InterPro"/>
</dbReference>
<feature type="transmembrane region" description="Helical" evidence="1">
    <location>
        <begin position="12"/>
        <end position="29"/>
    </location>
</feature>
<keyword evidence="1" id="KW-0812">Transmembrane</keyword>